<organism evidence="1 2">
    <name type="scientific">Geoanaerobacter pelophilus</name>
    <dbReference type="NCBI Taxonomy" id="60036"/>
    <lineage>
        <taxon>Bacteria</taxon>
        <taxon>Pseudomonadati</taxon>
        <taxon>Thermodesulfobacteriota</taxon>
        <taxon>Desulfuromonadia</taxon>
        <taxon>Geobacterales</taxon>
        <taxon>Geobacteraceae</taxon>
        <taxon>Geoanaerobacter</taxon>
    </lineage>
</organism>
<comment type="caution">
    <text evidence="1">The sequence shown here is derived from an EMBL/GenBank/DDBJ whole genome shotgun (WGS) entry which is preliminary data.</text>
</comment>
<reference evidence="1 2" key="1">
    <citation type="submission" date="2021-05" db="EMBL/GenBank/DDBJ databases">
        <title>The draft genome of Geobacter pelophilus DSM 12255.</title>
        <authorList>
            <person name="Xu Z."/>
            <person name="Masuda Y."/>
            <person name="Itoh H."/>
            <person name="Senoo K."/>
        </authorList>
    </citation>
    <scope>NUCLEOTIDE SEQUENCE [LARGE SCALE GENOMIC DNA]</scope>
    <source>
        <strain evidence="1 2">DSM 12255</strain>
    </source>
</reference>
<sequence length="64" mass="7367">MKRSEYERVCYMTEQRDDKVALRNLKSGKVGYPFGCTMAGETVQIKLEDGGLDSWSRDECVEEK</sequence>
<name>A0AAW4L4I5_9BACT</name>
<protein>
    <submittedName>
        <fullName evidence="1">Uncharacterized protein</fullName>
    </submittedName>
</protein>
<evidence type="ECO:0000313" key="1">
    <source>
        <dbReference type="EMBL" id="MBT0663878.1"/>
    </source>
</evidence>
<accession>A0AAW4L4I5</accession>
<dbReference type="EMBL" id="JAHCVJ010000002">
    <property type="protein sequence ID" value="MBT0663878.1"/>
    <property type="molecule type" value="Genomic_DNA"/>
</dbReference>
<proteinExistence type="predicted"/>
<gene>
    <name evidence="1" type="ORF">KI809_06140</name>
</gene>
<dbReference type="AlphaFoldDB" id="A0AAW4L4I5"/>
<keyword evidence="2" id="KW-1185">Reference proteome</keyword>
<dbReference type="RefSeq" id="WP_214170658.1">
    <property type="nucleotide sequence ID" value="NZ_JAHCVJ010000002.1"/>
</dbReference>
<dbReference type="Proteomes" id="UP000811899">
    <property type="component" value="Unassembled WGS sequence"/>
</dbReference>
<evidence type="ECO:0000313" key="2">
    <source>
        <dbReference type="Proteomes" id="UP000811899"/>
    </source>
</evidence>